<keyword evidence="2" id="KW-0238">DNA-binding</keyword>
<protein>
    <recommendedName>
        <fullName evidence="4">Tyr recombinase domain-containing protein</fullName>
    </recommendedName>
</protein>
<dbReference type="Gene3D" id="1.10.443.10">
    <property type="entry name" value="Intergrase catalytic core"/>
    <property type="match status" value="1"/>
</dbReference>
<dbReference type="SUPFAM" id="SSF56349">
    <property type="entry name" value="DNA breaking-rejoining enzymes"/>
    <property type="match status" value="1"/>
</dbReference>
<evidence type="ECO:0000259" key="4">
    <source>
        <dbReference type="PROSITE" id="PS51898"/>
    </source>
</evidence>
<dbReference type="InterPro" id="IPR010998">
    <property type="entry name" value="Integrase_recombinase_N"/>
</dbReference>
<evidence type="ECO:0000256" key="2">
    <source>
        <dbReference type="ARBA" id="ARBA00023125"/>
    </source>
</evidence>
<dbReference type="InterPro" id="IPR013762">
    <property type="entry name" value="Integrase-like_cat_sf"/>
</dbReference>
<dbReference type="EMBL" id="CZQA01000001">
    <property type="protein sequence ID" value="CUS32258.1"/>
    <property type="molecule type" value="Genomic_DNA"/>
</dbReference>
<gene>
    <name evidence="5" type="ORF">COMA1_10535</name>
</gene>
<evidence type="ECO:0000256" key="3">
    <source>
        <dbReference type="ARBA" id="ARBA00023172"/>
    </source>
</evidence>
<dbReference type="InterPro" id="IPR011010">
    <property type="entry name" value="DNA_brk_join_enz"/>
</dbReference>
<comment type="similarity">
    <text evidence="1">Belongs to the 'phage' integrase family.</text>
</comment>
<feature type="domain" description="Tyr recombinase" evidence="4">
    <location>
        <begin position="81"/>
        <end position="278"/>
    </location>
</feature>
<name>A0A0S4LAX3_9BACT</name>
<dbReference type="Gene3D" id="1.10.150.130">
    <property type="match status" value="1"/>
</dbReference>
<sequence>MRFLQAIGGDNPIATITKADGVRYKEGLQLTRKSHPTTAMKHLSNADAFFRWAEVHGYIPEGKNPMKGLGISKRQSKKAALKRRPFSAEELLAVFSSQEFLRQRTERPERYWVILLCLFQACRREEAAQLYHKDLIHVEGIPCIKITDEEPDQTLKNEQSRRRVPTHSSLIQLGFMEYVSQIQKTGHPRIFPQLKRKGKNGYADPAGKWFGRALTELGLTDPRLVIHSLRHGGITKLHSAGVPVNIVETLVGHSAGNVHEQYVHKELLAMETLKEGLEKLQYPEVVKVLTEA</sequence>
<dbReference type="PROSITE" id="PS51898">
    <property type="entry name" value="TYR_RECOMBINASE"/>
    <property type="match status" value="1"/>
</dbReference>
<evidence type="ECO:0000313" key="6">
    <source>
        <dbReference type="Proteomes" id="UP000199032"/>
    </source>
</evidence>
<dbReference type="PANTHER" id="PTHR30349">
    <property type="entry name" value="PHAGE INTEGRASE-RELATED"/>
    <property type="match status" value="1"/>
</dbReference>
<keyword evidence="3" id="KW-0233">DNA recombination</keyword>
<dbReference type="InterPro" id="IPR002104">
    <property type="entry name" value="Integrase_catalytic"/>
</dbReference>
<dbReference type="CDD" id="cd01184">
    <property type="entry name" value="INT_C_like_1"/>
    <property type="match status" value="1"/>
</dbReference>
<dbReference type="InterPro" id="IPR050090">
    <property type="entry name" value="Tyrosine_recombinase_XerCD"/>
</dbReference>
<evidence type="ECO:0000256" key="1">
    <source>
        <dbReference type="ARBA" id="ARBA00008857"/>
    </source>
</evidence>
<dbReference type="GO" id="GO:0015074">
    <property type="term" value="P:DNA integration"/>
    <property type="evidence" value="ECO:0007669"/>
    <property type="project" value="InterPro"/>
</dbReference>
<dbReference type="Proteomes" id="UP000199032">
    <property type="component" value="Unassembled WGS sequence"/>
</dbReference>
<reference evidence="5 6" key="1">
    <citation type="submission" date="2015-10" db="EMBL/GenBank/DDBJ databases">
        <authorList>
            <person name="Gilbert D.G."/>
        </authorList>
    </citation>
    <scope>NUCLEOTIDE SEQUENCE [LARGE SCALE GENOMIC DNA]</scope>
    <source>
        <strain evidence="5">COMA1</strain>
    </source>
</reference>
<accession>A0A0S4LAX3</accession>
<organism evidence="5 6">
    <name type="scientific">Candidatus Nitrospira nitrosa</name>
    <dbReference type="NCBI Taxonomy" id="1742972"/>
    <lineage>
        <taxon>Bacteria</taxon>
        <taxon>Pseudomonadati</taxon>
        <taxon>Nitrospirota</taxon>
        <taxon>Nitrospiria</taxon>
        <taxon>Nitrospirales</taxon>
        <taxon>Nitrospiraceae</taxon>
        <taxon>Nitrospira</taxon>
    </lineage>
</organism>
<keyword evidence="6" id="KW-1185">Reference proteome</keyword>
<evidence type="ECO:0000313" key="5">
    <source>
        <dbReference type="EMBL" id="CUS32258.1"/>
    </source>
</evidence>
<dbReference type="AlphaFoldDB" id="A0A0S4LAX3"/>
<dbReference type="GO" id="GO:0003677">
    <property type="term" value="F:DNA binding"/>
    <property type="evidence" value="ECO:0007669"/>
    <property type="project" value="UniProtKB-KW"/>
</dbReference>
<dbReference type="RefSeq" id="WP_176697793.1">
    <property type="nucleotide sequence ID" value="NZ_CZQA01000001.1"/>
</dbReference>
<proteinExistence type="inferred from homology"/>
<dbReference type="Pfam" id="PF00589">
    <property type="entry name" value="Phage_integrase"/>
    <property type="match status" value="1"/>
</dbReference>
<dbReference type="GO" id="GO:0006310">
    <property type="term" value="P:DNA recombination"/>
    <property type="evidence" value="ECO:0007669"/>
    <property type="project" value="UniProtKB-KW"/>
</dbReference>
<dbReference type="PANTHER" id="PTHR30349:SF41">
    <property type="entry name" value="INTEGRASE_RECOMBINASE PROTEIN MJ0367-RELATED"/>
    <property type="match status" value="1"/>
</dbReference>